<dbReference type="SMART" id="SM00347">
    <property type="entry name" value="HTH_MARR"/>
    <property type="match status" value="1"/>
</dbReference>
<dbReference type="PANTHER" id="PTHR42756:SF1">
    <property type="entry name" value="TRANSCRIPTIONAL REPRESSOR OF EMRAB OPERON"/>
    <property type="match status" value="1"/>
</dbReference>
<dbReference type="Gene3D" id="1.10.10.10">
    <property type="entry name" value="Winged helix-like DNA-binding domain superfamily/Winged helix DNA-binding domain"/>
    <property type="match status" value="1"/>
</dbReference>
<reference evidence="4 5" key="2">
    <citation type="journal article" date="2024" name="Int. J. Syst. Evol. Microbiol.">
        <title>Promethearchaeum syntrophicum gen. nov., sp. nov., an anaerobic, obligately syntrophic archaeon, the first isolate of the lineage 'Asgard' archaea, and proposal of the new archaeal phylum Promethearchaeota phyl. nov. and kingdom Promethearchaeati regn. nov.</title>
        <authorList>
            <person name="Imachi H."/>
            <person name="Nobu M.K."/>
            <person name="Kato S."/>
            <person name="Takaki Y."/>
            <person name="Miyazaki M."/>
            <person name="Miyata M."/>
            <person name="Ogawara M."/>
            <person name="Saito Y."/>
            <person name="Sakai S."/>
            <person name="Tahara Y.O."/>
            <person name="Takano Y."/>
            <person name="Tasumi E."/>
            <person name="Uematsu K."/>
            <person name="Yoshimura T."/>
            <person name="Itoh T."/>
            <person name="Ohkuma M."/>
            <person name="Takai K."/>
        </authorList>
    </citation>
    <scope>NUCLEOTIDE SEQUENCE [LARGE SCALE GENOMIC DNA]</scope>
    <source>
        <strain evidence="4 5">MK-D1</strain>
    </source>
</reference>
<dbReference type="InterPro" id="IPR000835">
    <property type="entry name" value="HTH_MarR-typ"/>
</dbReference>
<dbReference type="Pfam" id="PF12802">
    <property type="entry name" value="MarR_2"/>
    <property type="match status" value="1"/>
</dbReference>
<dbReference type="SUPFAM" id="SSF46785">
    <property type="entry name" value="Winged helix' DNA-binding domain"/>
    <property type="match status" value="1"/>
</dbReference>
<evidence type="ECO:0000313" key="4">
    <source>
        <dbReference type="EMBL" id="QEE17478.2"/>
    </source>
</evidence>
<proteinExistence type="predicted"/>
<organism evidence="4 5">
    <name type="scientific">Promethearchaeum syntrophicum</name>
    <dbReference type="NCBI Taxonomy" id="2594042"/>
    <lineage>
        <taxon>Archaea</taxon>
        <taxon>Promethearchaeati</taxon>
        <taxon>Promethearchaeota</taxon>
        <taxon>Promethearchaeia</taxon>
        <taxon>Promethearchaeales</taxon>
        <taxon>Promethearchaeaceae</taxon>
        <taxon>Promethearchaeum</taxon>
    </lineage>
</organism>
<evidence type="ECO:0000313" key="5">
    <source>
        <dbReference type="Proteomes" id="UP000321408"/>
    </source>
</evidence>
<dbReference type="GO" id="GO:0003677">
    <property type="term" value="F:DNA binding"/>
    <property type="evidence" value="ECO:0007669"/>
    <property type="project" value="UniProtKB-KW"/>
</dbReference>
<evidence type="ECO:0000256" key="1">
    <source>
        <dbReference type="ARBA" id="ARBA00023015"/>
    </source>
</evidence>
<accession>A0A5B9DE04</accession>
<dbReference type="InterPro" id="IPR036390">
    <property type="entry name" value="WH_DNA-bd_sf"/>
</dbReference>
<keyword evidence="5" id="KW-1185">Reference proteome</keyword>
<dbReference type="GO" id="GO:0003700">
    <property type="term" value="F:DNA-binding transcription factor activity"/>
    <property type="evidence" value="ECO:0007669"/>
    <property type="project" value="InterPro"/>
</dbReference>
<name>A0A5B9DE04_9ARCH</name>
<evidence type="ECO:0000256" key="3">
    <source>
        <dbReference type="ARBA" id="ARBA00023163"/>
    </source>
</evidence>
<keyword evidence="2" id="KW-0238">DNA-binding</keyword>
<dbReference type="PANTHER" id="PTHR42756">
    <property type="entry name" value="TRANSCRIPTIONAL REGULATOR, MARR"/>
    <property type="match status" value="1"/>
</dbReference>
<sequence length="136" mass="15707">MTHAYESRMNKEEQQNPSGLTLSERAVLMVLGQFISLNSRQLSDIMDINPGTISVYVQRLITKNLIQKVQDQDDRRNWLLNLTKIGQNIYQEIIAGTVSYTQDFLSTLSENDQRSLHQLLLKPLHNLGFDWVMNTN</sequence>
<keyword evidence="3" id="KW-0804">Transcription</keyword>
<dbReference type="KEGG" id="psyt:DSAG12_03315"/>
<dbReference type="InterPro" id="IPR036388">
    <property type="entry name" value="WH-like_DNA-bd_sf"/>
</dbReference>
<evidence type="ECO:0000256" key="2">
    <source>
        <dbReference type="ARBA" id="ARBA00023125"/>
    </source>
</evidence>
<gene>
    <name evidence="4" type="ORF">DSAG12_03315</name>
</gene>
<protein>
    <submittedName>
        <fullName evidence="4">MarR family winged helix-turn-helix transcriptional regulator</fullName>
    </submittedName>
</protein>
<reference evidence="4 5" key="1">
    <citation type="journal article" date="2020" name="Nature">
        <title>Isolation of an archaeon at the prokaryote-eukaryote interface.</title>
        <authorList>
            <person name="Imachi H."/>
            <person name="Nobu M.K."/>
            <person name="Nakahara N."/>
            <person name="Morono Y."/>
            <person name="Ogawara M."/>
            <person name="Takaki Y."/>
            <person name="Takano Y."/>
            <person name="Uematsu K."/>
            <person name="Ikuta T."/>
            <person name="Ito M."/>
            <person name="Matsui Y."/>
            <person name="Miyazaki M."/>
            <person name="Murata K."/>
            <person name="Saito Y."/>
            <person name="Sakai S."/>
            <person name="Song C."/>
            <person name="Tasumi E."/>
            <person name="Yamanaka Y."/>
            <person name="Yamaguchi T."/>
            <person name="Kamagata Y."/>
            <person name="Tamaki H."/>
            <person name="Takai K."/>
        </authorList>
    </citation>
    <scope>NUCLEOTIDE SEQUENCE [LARGE SCALE GENOMIC DNA]</scope>
    <source>
        <strain evidence="4 5">MK-D1</strain>
    </source>
</reference>
<dbReference type="AlphaFoldDB" id="A0A5B9DE04"/>
<keyword evidence="1" id="KW-0805">Transcription regulation</keyword>
<dbReference type="Proteomes" id="UP000321408">
    <property type="component" value="Chromosome"/>
</dbReference>
<dbReference type="EMBL" id="CP042905">
    <property type="protein sequence ID" value="QEE17478.2"/>
    <property type="molecule type" value="Genomic_DNA"/>
</dbReference>
<dbReference type="PROSITE" id="PS50995">
    <property type="entry name" value="HTH_MARR_2"/>
    <property type="match status" value="1"/>
</dbReference>